<gene>
    <name evidence="5" type="ORF">BJP37_26695</name>
</gene>
<keyword evidence="1" id="KW-0645">Protease</keyword>
<name>A0A0H4TNU0_9CYAN</name>
<dbReference type="RefSeq" id="WP_075903742.1">
    <property type="nucleotide sequence ID" value="NZ_MKZS01000001.1"/>
</dbReference>
<dbReference type="PIRSF" id="PIRSF006615">
    <property type="entry name" value="Zn_crbxpep_Taq"/>
    <property type="match status" value="1"/>
</dbReference>
<dbReference type="GO" id="GO:0006508">
    <property type="term" value="P:proteolysis"/>
    <property type="evidence" value="ECO:0007669"/>
    <property type="project" value="UniProtKB-UniRule"/>
</dbReference>
<evidence type="ECO:0000256" key="2">
    <source>
        <dbReference type="PIRSR" id="PIRSR006615-1"/>
    </source>
</evidence>
<accession>A0A0H4TNU0</accession>
<dbReference type="AlphaFoldDB" id="A0A0H4TNU0"/>
<dbReference type="EMBL" id="MKZS01000001">
    <property type="protein sequence ID" value="OLT62076.1"/>
    <property type="molecule type" value="Genomic_DNA"/>
</dbReference>
<keyword evidence="1" id="KW-0482">Metalloprotease</keyword>
<dbReference type="GO" id="GO:0004181">
    <property type="term" value="F:metallocarboxypeptidase activity"/>
    <property type="evidence" value="ECO:0007669"/>
    <property type="project" value="UniProtKB-UniRule"/>
</dbReference>
<sequence>MQTTEKTQPKLLNLKKRLSEINDLEAAASLLYWDQATYMPPGGAAARGRQLATLQKIAHSKFTDPAMGELLEGLRPYEETLPYFSDEASLIRCTRKNYHRAVQVPAEFMGEFSEHRTETYSVWVKARATNDFAAVRPYLEKTLDLSRQMAYFFPGYEHIADPLIDFADYGMKVSILRTLFSQLREELVPIVEAITAQSPTDDNCLHQRYPEEQQLDLTLKVMKQMGYDFERGRQDQTHHPFMINFSTGDVRITTRVDEDDLSQALFSSIHEMGHGLYEQGIRRDLEGTPLACGTSSGVHESQSRLWENIVGRSWGFWKFFYPQVQSYFPSQLGNVSLDAFYQAINKVQRSVIRMDADEVTYNLHVMIRFDLELMMLEGRLQVRDLPEAWNERYREDLGIVPQNDSDGVLQDVHWYTGQIGGMFQCYTLGNLMSAQFFEAAVTEQPEIIPKIEQGNFSTLHNWLKDNIYQHGCKYTAAELIKSVTGTALRIDPFIRYIRQKYGQLYML</sequence>
<keyword evidence="1" id="KW-0378">Hydrolase</keyword>
<organism evidence="4">
    <name type="scientific">Moorena bouillonii PNG</name>
    <dbReference type="NCBI Taxonomy" id="568701"/>
    <lineage>
        <taxon>Bacteria</taxon>
        <taxon>Bacillati</taxon>
        <taxon>Cyanobacteriota</taxon>
        <taxon>Cyanophyceae</taxon>
        <taxon>Coleofasciculales</taxon>
        <taxon>Coleofasciculaceae</taxon>
        <taxon>Moorena</taxon>
    </lineage>
</organism>
<dbReference type="SUPFAM" id="SSF55486">
    <property type="entry name" value="Metalloproteases ('zincins'), catalytic domain"/>
    <property type="match status" value="1"/>
</dbReference>
<feature type="binding site" evidence="2">
    <location>
        <position position="300"/>
    </location>
    <ligand>
        <name>Zn(2+)</name>
        <dbReference type="ChEBI" id="CHEBI:29105"/>
        <note>catalytic</note>
    </ligand>
</feature>
<evidence type="ECO:0000313" key="6">
    <source>
        <dbReference type="Proteomes" id="UP000186657"/>
    </source>
</evidence>
<comment type="cofactor">
    <cofactor evidence="2">
        <name>Zn(2+)</name>
        <dbReference type="ChEBI" id="CHEBI:29105"/>
    </cofactor>
    <text evidence="2">Binds 1 zinc ion per subunit.</text>
</comment>
<dbReference type="Proteomes" id="UP000186657">
    <property type="component" value="Unassembled WGS sequence"/>
</dbReference>
<reference evidence="4" key="1">
    <citation type="journal article" date="2015" name="J. Nat. Prod.">
        <title>Combining Mass Spectrometric Metabolic Profiling with Genomic Analysis: A Powerful Approach for Discovering Natural Products from Cyanobacteria.</title>
        <authorList>
            <person name="Kleigrewe K."/>
            <person name="Almaliti J."/>
            <person name="Tian I.Y."/>
            <person name="Kinnel R.B."/>
            <person name="Korobeynikov A."/>
            <person name="Monroe E.A."/>
            <person name="Duggan B.M."/>
            <person name="Di Marzo V."/>
            <person name="Sherman D.H."/>
            <person name="Dorrestein P.C."/>
            <person name="Gerwick L."/>
            <person name="Gerwick W.H."/>
        </authorList>
    </citation>
    <scope>NUCLEOTIDE SEQUENCE</scope>
    <source>
        <strain evidence="4">PNG 5-198</strain>
    </source>
</reference>
<dbReference type="PRINTS" id="PR00998">
    <property type="entry name" value="CRBOXYPTASET"/>
</dbReference>
<dbReference type="EMBL" id="KP715425">
    <property type="protein sequence ID" value="AKQ09605.1"/>
    <property type="molecule type" value="Genomic_DNA"/>
</dbReference>
<keyword evidence="1 2" id="KW-0479">Metal-binding</keyword>
<feature type="binding site" evidence="2">
    <location>
        <position position="270"/>
    </location>
    <ligand>
        <name>Zn(2+)</name>
        <dbReference type="ChEBI" id="CHEBI:29105"/>
        <note>catalytic</note>
    </ligand>
</feature>
<dbReference type="CDD" id="cd06460">
    <property type="entry name" value="M32_Taq"/>
    <property type="match status" value="1"/>
</dbReference>
<evidence type="ECO:0000256" key="3">
    <source>
        <dbReference type="PIRSR" id="PIRSR006615-2"/>
    </source>
</evidence>
<dbReference type="InterPro" id="IPR001333">
    <property type="entry name" value="Peptidase_M32_Taq"/>
</dbReference>
<keyword evidence="2" id="KW-0862">Zinc</keyword>
<proteinExistence type="inferred from homology"/>
<dbReference type="GO" id="GO:0046872">
    <property type="term" value="F:metal ion binding"/>
    <property type="evidence" value="ECO:0007669"/>
    <property type="project" value="UniProtKB-KW"/>
</dbReference>
<reference evidence="5 6" key="2">
    <citation type="submission" date="2016-10" db="EMBL/GenBank/DDBJ databases">
        <title>Comparative genomics uncovers the prolific and rare metabolic potential of the cyanobacterial genus Moorea.</title>
        <authorList>
            <person name="Leao T."/>
            <person name="Castelao G."/>
            <person name="Korobeynikov A."/>
            <person name="Monroe E.A."/>
            <person name="Podell S."/>
            <person name="Glukhov E."/>
            <person name="Allen E."/>
            <person name="Gerwick W.H."/>
            <person name="Gerwick L."/>
        </authorList>
    </citation>
    <scope>NUCLEOTIDE SEQUENCE [LARGE SCALE GENOMIC DNA]</scope>
    <source>
        <strain evidence="5 6">PNG5-198</strain>
    </source>
</reference>
<dbReference type="PROSITE" id="PS52034">
    <property type="entry name" value="PEPTIDASE_M32"/>
    <property type="match status" value="1"/>
</dbReference>
<comment type="similarity">
    <text evidence="1">Belongs to the peptidase M32 family.</text>
</comment>
<evidence type="ECO:0000313" key="5">
    <source>
        <dbReference type="EMBL" id="OLT62076.1"/>
    </source>
</evidence>
<dbReference type="Pfam" id="PF02074">
    <property type="entry name" value="Peptidase_M32"/>
    <property type="match status" value="1"/>
</dbReference>
<dbReference type="Gene3D" id="1.10.1370.30">
    <property type="match status" value="1"/>
</dbReference>
<dbReference type="PANTHER" id="PTHR34217:SF1">
    <property type="entry name" value="CARBOXYPEPTIDASE 1"/>
    <property type="match status" value="1"/>
</dbReference>
<keyword evidence="6" id="KW-1185">Reference proteome</keyword>
<keyword evidence="1 5" id="KW-0121">Carboxypeptidase</keyword>
<feature type="binding site" evidence="2">
    <location>
        <position position="274"/>
    </location>
    <ligand>
        <name>Zn(2+)</name>
        <dbReference type="ChEBI" id="CHEBI:29105"/>
        <note>catalytic</note>
    </ligand>
</feature>
<protein>
    <recommendedName>
        <fullName evidence="1">Metal-dependent carboxypeptidase</fullName>
        <ecNumber evidence="1">3.4.17.19</ecNumber>
    </recommendedName>
</protein>
<feature type="active site" description="Proton donor/acceptor" evidence="3">
    <location>
        <position position="271"/>
    </location>
</feature>
<dbReference type="EC" id="3.4.17.19" evidence="1"/>
<evidence type="ECO:0000256" key="1">
    <source>
        <dbReference type="PIRNR" id="PIRNR006615"/>
    </source>
</evidence>
<comment type="catalytic activity">
    <reaction evidence="1">
        <text>Release of a C-terminal amino acid with broad specificity, except for -Pro.</text>
        <dbReference type="EC" id="3.4.17.19"/>
    </reaction>
</comment>
<comment type="function">
    <text evidence="1">Broad specificity carboxypetidase that releases amino acids sequentially from the C-terminus, including neutral, aromatic, polar and basic residues.</text>
</comment>
<dbReference type="PANTHER" id="PTHR34217">
    <property type="entry name" value="METAL-DEPENDENT CARBOXYPEPTIDASE"/>
    <property type="match status" value="1"/>
</dbReference>
<evidence type="ECO:0000313" key="4">
    <source>
        <dbReference type="EMBL" id="AKQ09605.1"/>
    </source>
</evidence>